<keyword evidence="5 7" id="KW-0472">Membrane</keyword>
<evidence type="ECO:0000259" key="9">
    <source>
        <dbReference type="PROSITE" id="PS51847"/>
    </source>
</evidence>
<dbReference type="OMA" id="YIPLCED"/>
<keyword evidence="7" id="KW-1133">Transmembrane helix</keyword>
<feature type="compositionally biased region" description="Basic residues" evidence="6">
    <location>
        <begin position="1151"/>
        <end position="1162"/>
    </location>
</feature>
<feature type="transmembrane region" description="Helical" evidence="7">
    <location>
        <begin position="32"/>
        <end position="50"/>
    </location>
</feature>
<evidence type="ECO:0000256" key="3">
    <source>
        <dbReference type="ARBA" id="ARBA00023055"/>
    </source>
</evidence>
<dbReference type="eggNOG" id="KOG1012">
    <property type="taxonomic scope" value="Eukaryota"/>
</dbReference>
<protein>
    <submittedName>
        <fullName evidence="10">Uncharacterized protein</fullName>
    </submittedName>
</protein>
<dbReference type="CDD" id="cd21669">
    <property type="entry name" value="SMP_SF"/>
    <property type="match status" value="1"/>
</dbReference>
<dbReference type="InParanoid" id="A7SG63"/>
<dbReference type="STRING" id="45351.A7SG63"/>
<dbReference type="CDD" id="cd00030">
    <property type="entry name" value="C2"/>
    <property type="match status" value="2"/>
</dbReference>
<feature type="domain" description="C2" evidence="8">
    <location>
        <begin position="713"/>
        <end position="829"/>
    </location>
</feature>
<keyword evidence="7" id="KW-0812">Transmembrane</keyword>
<comment type="subcellular location">
    <subcellularLocation>
        <location evidence="1">Membrane</location>
    </subcellularLocation>
</comment>
<feature type="region of interest" description="Disordered" evidence="6">
    <location>
        <begin position="920"/>
        <end position="1127"/>
    </location>
</feature>
<dbReference type="InterPro" id="IPR052455">
    <property type="entry name" value="Tricalbin_domain"/>
</dbReference>
<keyword evidence="2" id="KW-0813">Transport</keyword>
<feature type="compositionally biased region" description="Polar residues" evidence="6">
    <location>
        <begin position="926"/>
        <end position="940"/>
    </location>
</feature>
<dbReference type="AlphaFoldDB" id="A7SG63"/>
<evidence type="ECO:0000256" key="1">
    <source>
        <dbReference type="ARBA" id="ARBA00004370"/>
    </source>
</evidence>
<evidence type="ECO:0000256" key="4">
    <source>
        <dbReference type="ARBA" id="ARBA00023121"/>
    </source>
</evidence>
<dbReference type="GO" id="GO:0005886">
    <property type="term" value="C:plasma membrane"/>
    <property type="evidence" value="ECO:0000318"/>
    <property type="project" value="GO_Central"/>
</dbReference>
<feature type="compositionally biased region" description="Low complexity" evidence="6">
    <location>
        <begin position="954"/>
        <end position="964"/>
    </location>
</feature>
<dbReference type="EMBL" id="DS469650">
    <property type="protein sequence ID" value="EDO37278.1"/>
    <property type="molecule type" value="Genomic_DNA"/>
</dbReference>
<dbReference type="HOGENOM" id="CLU_275120_0_0_1"/>
<dbReference type="InterPro" id="IPR000008">
    <property type="entry name" value="C2_dom"/>
</dbReference>
<dbReference type="SMART" id="SM00239">
    <property type="entry name" value="C2"/>
    <property type="match status" value="2"/>
</dbReference>
<evidence type="ECO:0000313" key="11">
    <source>
        <dbReference type="Proteomes" id="UP000001593"/>
    </source>
</evidence>
<feature type="compositionally biased region" description="Polar residues" evidence="6">
    <location>
        <begin position="1043"/>
        <end position="1060"/>
    </location>
</feature>
<dbReference type="GO" id="GO:0035621">
    <property type="term" value="P:ER to Golgi ceramide transport"/>
    <property type="evidence" value="ECO:0000318"/>
    <property type="project" value="GO_Central"/>
</dbReference>
<dbReference type="Proteomes" id="UP000001593">
    <property type="component" value="Unassembled WGS sequence"/>
</dbReference>
<feature type="region of interest" description="Disordered" evidence="6">
    <location>
        <begin position="1139"/>
        <end position="1162"/>
    </location>
</feature>
<accession>A7SG63</accession>
<feature type="domain" description="C2" evidence="8">
    <location>
        <begin position="453"/>
        <end position="574"/>
    </location>
</feature>
<dbReference type="PhylomeDB" id="A7SG63"/>
<dbReference type="InterPro" id="IPR035892">
    <property type="entry name" value="C2_domain_sf"/>
</dbReference>
<feature type="compositionally biased region" description="Basic residues" evidence="6">
    <location>
        <begin position="1104"/>
        <end position="1114"/>
    </location>
</feature>
<keyword evidence="11" id="KW-1185">Reference proteome</keyword>
<evidence type="ECO:0000256" key="6">
    <source>
        <dbReference type="SAM" id="MobiDB-lite"/>
    </source>
</evidence>
<dbReference type="Gene3D" id="2.60.40.150">
    <property type="entry name" value="C2 domain"/>
    <property type="match status" value="2"/>
</dbReference>
<dbReference type="PANTHER" id="PTHR46980">
    <property type="entry name" value="TRICALBIN-1-RELATED"/>
    <property type="match status" value="1"/>
</dbReference>
<dbReference type="Pfam" id="PF00168">
    <property type="entry name" value="C2"/>
    <property type="match status" value="2"/>
</dbReference>
<dbReference type="GO" id="GO:0005783">
    <property type="term" value="C:endoplasmic reticulum"/>
    <property type="evidence" value="ECO:0000318"/>
    <property type="project" value="GO_Central"/>
</dbReference>
<reference evidence="10 11" key="1">
    <citation type="journal article" date="2007" name="Science">
        <title>Sea anemone genome reveals ancestral eumetazoan gene repertoire and genomic organization.</title>
        <authorList>
            <person name="Putnam N.H."/>
            <person name="Srivastava M."/>
            <person name="Hellsten U."/>
            <person name="Dirks B."/>
            <person name="Chapman J."/>
            <person name="Salamov A."/>
            <person name="Terry A."/>
            <person name="Shapiro H."/>
            <person name="Lindquist E."/>
            <person name="Kapitonov V.V."/>
            <person name="Jurka J."/>
            <person name="Genikhovich G."/>
            <person name="Grigoriev I.V."/>
            <person name="Lucas S.M."/>
            <person name="Steele R.E."/>
            <person name="Finnerty J.R."/>
            <person name="Technau U."/>
            <person name="Martindale M.Q."/>
            <person name="Rokhsar D.S."/>
        </authorList>
    </citation>
    <scope>NUCLEOTIDE SEQUENCE [LARGE SCALE GENOMIC DNA]</scope>
    <source>
        <strain evidence="11">CH2 X CH6</strain>
    </source>
</reference>
<keyword evidence="4" id="KW-0446">Lipid-binding</keyword>
<evidence type="ECO:0000256" key="5">
    <source>
        <dbReference type="ARBA" id="ARBA00023136"/>
    </source>
</evidence>
<evidence type="ECO:0000256" key="2">
    <source>
        <dbReference type="ARBA" id="ARBA00022448"/>
    </source>
</evidence>
<dbReference type="SUPFAM" id="SSF49562">
    <property type="entry name" value="C2 domain (Calcium/lipid-binding domain, CaLB)"/>
    <property type="match status" value="2"/>
</dbReference>
<dbReference type="GO" id="GO:0008289">
    <property type="term" value="F:lipid binding"/>
    <property type="evidence" value="ECO:0000318"/>
    <property type="project" value="GO_Central"/>
</dbReference>
<evidence type="ECO:0000259" key="8">
    <source>
        <dbReference type="PROSITE" id="PS50004"/>
    </source>
</evidence>
<name>A7SG63_NEMVE</name>
<gene>
    <name evidence="10" type="ORF">NEMVEDRAFT_v1g211786</name>
</gene>
<evidence type="ECO:0000313" key="10">
    <source>
        <dbReference type="EMBL" id="EDO37278.1"/>
    </source>
</evidence>
<dbReference type="InterPro" id="IPR031468">
    <property type="entry name" value="SMP_LBD"/>
</dbReference>
<dbReference type="GO" id="GO:0090158">
    <property type="term" value="P:endoplasmic reticulum membrane organization"/>
    <property type="evidence" value="ECO:0000318"/>
    <property type="project" value="GO_Central"/>
</dbReference>
<dbReference type="PANTHER" id="PTHR46980:SF2">
    <property type="entry name" value="TRICALBIN-1-RELATED"/>
    <property type="match status" value="1"/>
</dbReference>
<dbReference type="PROSITE" id="PS51847">
    <property type="entry name" value="SMP"/>
    <property type="match status" value="1"/>
</dbReference>
<dbReference type="PROSITE" id="PS50004">
    <property type="entry name" value="C2"/>
    <property type="match status" value="2"/>
</dbReference>
<keyword evidence="3" id="KW-0445">Lipid transport</keyword>
<organism evidence="10 11">
    <name type="scientific">Nematostella vectensis</name>
    <name type="common">Starlet sea anemone</name>
    <dbReference type="NCBI Taxonomy" id="45351"/>
    <lineage>
        <taxon>Eukaryota</taxon>
        <taxon>Metazoa</taxon>
        <taxon>Cnidaria</taxon>
        <taxon>Anthozoa</taxon>
        <taxon>Hexacorallia</taxon>
        <taxon>Actiniaria</taxon>
        <taxon>Edwardsiidae</taxon>
        <taxon>Nematostella</taxon>
    </lineage>
</organism>
<feature type="domain" description="SMP-LTD" evidence="9">
    <location>
        <begin position="98"/>
        <end position="311"/>
    </location>
</feature>
<sequence length="1162" mass="130754">MSKEEHQDGKSRPAEKIEASVLDENKPYREGQYSRVVISIGLFVLVAWILGKCGFSFYWLLGLLLLVYTWWRGKIDPLLELVCRQADAEARRERAFKNAETVEWLNFILNRWLVLSDESLLLMIKNSLDPLLESCLPPFIASIEVNDFTLGTHTPFIKYVEAYDNFDDLRKLRATALSMRSPPDDLLTRPKYKAVLDLDIGLASPEARFVIRIRLGNKGILGTETDIAIEDFQISGRMQLVFSFNRNIAFPHLASISFCFLEEPQVSFNIRMLKAVQLMDFPLVRQWVTQLVNDTLKLSLVDPDRIYIPLCEDPDDAGRGADCACGALTLKITGGVQGRPTDDTYWCVVSLGDQKYSTKEISSEGPWSDHVTILVYNLHYDKVIVKVKGKRKLGTKYTVFQDTTALARLYLDSNPIQEKCFEKEGLRGSSMKMEMEYTPLPVVTIPSEEDSEQFEELAVSTSQRLRTDPDEGVLLVCMHGGESMIPMDKNGLSDPYCVVYANRNLVKKTEVAKETLDPVWNAMVEFPVANFTQVTLSFAVFYKDDAIDDFLGSCNFKLTKLTKVTLLGSCNFKLTKETCVVFRKNLSILYKTKSSSIKKSGKICISVVFRPVVTVRKSGKPELPGGFPEGEPPDETRRGLSLSLHPQTRLGYRYPFNPQTRRGEVIFIPFTPRRDEVIVIPFTPRRDEVRLSLSLSPPDDMRLSLSLSLQDEKSGKSDARALELLLMSERGAIQVSVLRGRNLVAMDITGKSDPFVTFRVGDQEKFRSRVHQKTLNPVWMESVALSLPADDDKLYLDVWDKDALSQERMGSVTFNPNTLKELAKVSLTISHCFLLFIQDPSAQQWFKLNNTKSGEVQLAFRYTPPEECNIDELSNSFSAGEVAEEFVGQLEDHEFAELTKSRKSGWKTMLKKRRGVFGISSRISKKSSPNPQITLQQPTHDSLEDDGTQSPKTQSLKPQSTKPQSPKPQSPNIHRRGSPANKGKSSRPITPRKGSHFTSSGKGSRHSSHDEDDSSGTPRKNSGRSLPDRDDYWLADDEGQGDSPVSKTPKTTLVANGKSPSNKRNRKGSLKCIGGFSDQTDADFSYLPVQDSPSPKPRKESRWKMKNLKAKPKRQGSVSESEVDSAVLEESRDLLDAWFDQEETESADRAKSKKTSVKHPKS</sequence>
<evidence type="ECO:0000256" key="7">
    <source>
        <dbReference type="SAM" id="Phobius"/>
    </source>
</evidence>
<proteinExistence type="predicted"/>